<evidence type="ECO:0000313" key="2">
    <source>
        <dbReference type="EMBL" id="KAJ3424154.1"/>
    </source>
</evidence>
<dbReference type="Proteomes" id="UP001146793">
    <property type="component" value="Unassembled WGS sequence"/>
</dbReference>
<gene>
    <name evidence="2" type="ORF">M0812_29787</name>
</gene>
<feature type="coiled-coil region" evidence="1">
    <location>
        <begin position="1168"/>
        <end position="1221"/>
    </location>
</feature>
<protein>
    <submittedName>
        <fullName evidence="2">Uncharacterized protein</fullName>
    </submittedName>
</protein>
<proteinExistence type="predicted"/>
<organism evidence="2 3">
    <name type="scientific">Anaeramoeba flamelloides</name>
    <dbReference type="NCBI Taxonomy" id="1746091"/>
    <lineage>
        <taxon>Eukaryota</taxon>
        <taxon>Metamonada</taxon>
        <taxon>Anaeramoebidae</taxon>
        <taxon>Anaeramoeba</taxon>
    </lineage>
</organism>
<sequence length="1438" mass="166938">MDLKTVKTKIRSPLSWVRSSINSVNKTNFDKNLKICRELLDNNPGAFSDSEGEKFKNETEETIRKYTEEFELKRIKKETQQIKTKTNSAKSWLGSAIRSKNVKSISKYMGTLRELLTTNKDLFHESEEGLKYYNEMVGYLEEAEKEASSAILENEAKTYIAKARSPLSWASSYTKRDPKKALDYLNQAREVIRPLLENEEKYSTLKVVKDFLIKFHEQADQLEGESGDNQAKQAIENDSKAFKSQISYLNSALRRKRVEDIQMKSEKLKDEFNVFYSKYSEEKGAQTIIKQVQEMLDKIDAELPKIIFEAQMSSVKTKYNSIKSWLGTYLRQTNSGKINEYKDQLLELVEPLRQQQEDNEAMKNFLQEVDDLIENTMKELGEKIEKKEVDGVIQKANSIKSWTSTYLRQRDVGKVQDHQNQLLELVEPLRLKYPENEKAKKFLKEVDELVESVTKEMGELIEKMEVESVLQKAKSAKTWLSTCLNQKDVEKASEYQRQLLEIAGPLRGKYPENETAKNFLNEVDELVEMVEIQLGDIIKNKVIEECAIKLKSGITWMTTFKNQKNVDKVLEYKEKLQKDSEPLYRYEKDEKAKSLLNEVNTLLQTVEIELGEIIATLAIDRILPKINSATQWINSSYKQKNVPKVQIYQKQLLELVEQLQEYDKYEKAKTALTESLELLSKIENEMGDMIAEREINKMKPRIESAIRFFKVAMEKGVTDEIINKREYLLENSAPLKLKFGKHKLAADLIRSIDEAIDKCEKMMGSKIAESTIGKARTKFAQFDKLLKTAIVSEDKPTIGVYVQKMLIVVYPLKVQYPELGKELINQVERYHEEHPIKIGNFQQKEIEKLLQPMLKEWSELENKERVSITYLKTLNNRCKKLRKQYLHVPSVSKFLTEVDQLNMKLVGKIPNEEEVCPIFEVHWKLPSAIQTPLKAMNESSKKVNVILEKLKYVLDNIDTTGAEPTTEYIYKELDRLCSPLEQTHMPKLTKNVGLLLKEDPQNAAGLMMQRAIESAMKKYQRMGRLVNQKCQFAIAISDIYKMVMSAGDVLKDAIECSKDSEDSVIDLLYSIKGYMKYKGPKLDRLRMVEMWPRVLGGFDHMVSRCNTVARLKPDNHPETDLLIDYLNANRIRAEQEMKKWTLYYVTKFSKKLYTKDCEEFLQAYATQFPDEKEELESLRDLAKRLEQAEEEERKKEELERQRKAEEERHRKIKLANDLEAEHKCKYSSGRLQTPTSGNWEYSEDGILKCIEGRYVNIKYRFQKNESRGIVDVRLEGATANLGWATFDGHSFYYLCKWGRCWSSTYQGTQGSQGSPFGLNEKSQKLLDQTKVTGNPPPIVILFCSHFDYSQERLKVVRKQEEERLREEKRQQQAIQSWNNVIHNFGCCQKCHCEGSNVFACRKCMVAWCSKCLGGSSHYQCPFCGTSSNFDVRNSFLVY</sequence>
<comment type="caution">
    <text evidence="2">The sequence shown here is derived from an EMBL/GenBank/DDBJ whole genome shotgun (WGS) entry which is preliminary data.</text>
</comment>
<name>A0AAV7Y3Q8_9EUKA</name>
<reference evidence="2" key="1">
    <citation type="submission" date="2022-08" db="EMBL/GenBank/DDBJ databases">
        <title>Novel sulphate-reducing endosymbionts in the free-living metamonad Anaeramoeba.</title>
        <authorList>
            <person name="Jerlstrom-Hultqvist J."/>
            <person name="Cepicka I."/>
            <person name="Gallot-Lavallee L."/>
            <person name="Salas-Leiva D."/>
            <person name="Curtis B.A."/>
            <person name="Zahonova K."/>
            <person name="Pipaliya S."/>
            <person name="Dacks J."/>
            <person name="Roger A.J."/>
        </authorList>
    </citation>
    <scope>NUCLEOTIDE SEQUENCE</scope>
    <source>
        <strain evidence="2">Busselton2</strain>
    </source>
</reference>
<evidence type="ECO:0000313" key="3">
    <source>
        <dbReference type="Proteomes" id="UP001146793"/>
    </source>
</evidence>
<keyword evidence="1" id="KW-0175">Coiled coil</keyword>
<evidence type="ECO:0000256" key="1">
    <source>
        <dbReference type="SAM" id="Coils"/>
    </source>
</evidence>
<dbReference type="EMBL" id="JANTQA010000075">
    <property type="protein sequence ID" value="KAJ3424154.1"/>
    <property type="molecule type" value="Genomic_DNA"/>
</dbReference>
<accession>A0AAV7Y3Q8</accession>
<feature type="coiled-coil region" evidence="1">
    <location>
        <begin position="648"/>
        <end position="685"/>
    </location>
</feature>